<accession>A0AA39CJD1</accession>
<comment type="caution">
    <text evidence="2">The sequence shown here is derived from an EMBL/GenBank/DDBJ whole genome shotgun (WGS) entry which is preliminary data.</text>
</comment>
<organism evidence="2 3">
    <name type="scientific">Cladophialophora chaetospira</name>
    <dbReference type="NCBI Taxonomy" id="386627"/>
    <lineage>
        <taxon>Eukaryota</taxon>
        <taxon>Fungi</taxon>
        <taxon>Dikarya</taxon>
        <taxon>Ascomycota</taxon>
        <taxon>Pezizomycotina</taxon>
        <taxon>Eurotiomycetes</taxon>
        <taxon>Chaetothyriomycetidae</taxon>
        <taxon>Chaetothyriales</taxon>
        <taxon>Herpotrichiellaceae</taxon>
        <taxon>Cladophialophora</taxon>
    </lineage>
</organism>
<sequence>MHQSFFSYNLTRPVPYKWYTWAVGIGGVAAIVFFSFLNLAANGYALEVIYTTDPNTTLAGTQWFQKPFWTLFAKVEASCQSQGLALNTQLFTTQLGLTYKMANVWSYGANGSVKISPSLTYLNNTLENCTVNNIYIDATNTNSVGNSPFWNWQRTIISAVATCSVQNGDLRSLFNMTVEYVADPTTISAYNDGANGVALTSTGFLHLDKYGKACNWWGEQLLHMWYYNVLNVLGPGGYSANDNATASTTLSTLRLSLAPNESKDITSYDFFDITGWFNMADGVLNSFQGSGSVPMQQVLGGYDVGFQLHHFATAFYSTILSDLGQAKGPNILTDRDQIHQYVLAGFDLSPLKGYAASQGQQAFDDAMSTTGDLAIKPSTFNAQYICQVPRRRNAGSVFISVLVADMVFLQTLYKLLMWTTTWWMKRQDHKANYCEGCKKQLPGSSAQAESVALLPMPSNDRDGAKSISAISVSSPPSTLAGRSESVFGWDPLLSPLGHRERI</sequence>
<evidence type="ECO:0000313" key="3">
    <source>
        <dbReference type="Proteomes" id="UP001172673"/>
    </source>
</evidence>
<keyword evidence="3" id="KW-1185">Reference proteome</keyword>
<name>A0AA39CJD1_9EURO</name>
<evidence type="ECO:0000313" key="2">
    <source>
        <dbReference type="EMBL" id="KAJ9610380.1"/>
    </source>
</evidence>
<keyword evidence="1" id="KW-1133">Transmembrane helix</keyword>
<keyword evidence="1" id="KW-0812">Transmembrane</keyword>
<protein>
    <submittedName>
        <fullName evidence="2">Uncharacterized protein</fullName>
    </submittedName>
</protein>
<evidence type="ECO:0000256" key="1">
    <source>
        <dbReference type="SAM" id="Phobius"/>
    </source>
</evidence>
<keyword evidence="1" id="KW-0472">Membrane</keyword>
<feature type="transmembrane region" description="Helical" evidence="1">
    <location>
        <begin position="21"/>
        <end position="41"/>
    </location>
</feature>
<proteinExistence type="predicted"/>
<gene>
    <name evidence="2" type="ORF">H2200_005157</name>
</gene>
<dbReference type="EMBL" id="JAPDRK010000007">
    <property type="protein sequence ID" value="KAJ9610380.1"/>
    <property type="molecule type" value="Genomic_DNA"/>
</dbReference>
<reference evidence="2" key="1">
    <citation type="submission" date="2022-10" db="EMBL/GenBank/DDBJ databases">
        <title>Culturing micro-colonial fungi from biological soil crusts in the Mojave desert and describing Neophaeococcomyces mojavensis, and introducing the new genera and species Taxawa tesnikishii.</title>
        <authorList>
            <person name="Kurbessoian T."/>
            <person name="Stajich J.E."/>
        </authorList>
    </citation>
    <scope>NUCLEOTIDE SEQUENCE</scope>
    <source>
        <strain evidence="2">TK_41</strain>
    </source>
</reference>
<dbReference type="Proteomes" id="UP001172673">
    <property type="component" value="Unassembled WGS sequence"/>
</dbReference>
<dbReference type="AlphaFoldDB" id="A0AA39CJD1"/>